<dbReference type="InterPro" id="IPR006626">
    <property type="entry name" value="PbH1"/>
</dbReference>
<dbReference type="InterPro" id="IPR011055">
    <property type="entry name" value="Dup_hybrid_motif"/>
</dbReference>
<feature type="domain" description="Right handed beta helix" evidence="3">
    <location>
        <begin position="672"/>
        <end position="833"/>
    </location>
</feature>
<dbReference type="InterPro" id="IPR016047">
    <property type="entry name" value="M23ase_b-sheet_dom"/>
</dbReference>
<evidence type="ECO:0000256" key="1">
    <source>
        <dbReference type="SAM" id="MobiDB-lite"/>
    </source>
</evidence>
<dbReference type="InterPro" id="IPR011050">
    <property type="entry name" value="Pectin_lyase_fold/virulence"/>
</dbReference>
<dbReference type="PANTHER" id="PTHR21666:SF270">
    <property type="entry name" value="MUREIN HYDROLASE ACTIVATOR ENVC"/>
    <property type="match status" value="1"/>
</dbReference>
<evidence type="ECO:0000259" key="3">
    <source>
        <dbReference type="Pfam" id="PF13229"/>
    </source>
</evidence>
<dbReference type="CDD" id="cd12797">
    <property type="entry name" value="M23_peptidase"/>
    <property type="match status" value="1"/>
</dbReference>
<protein>
    <recommendedName>
        <fullName evidence="6">Peptidase M23 domain-containing protein</fullName>
    </recommendedName>
</protein>
<feature type="domain" description="M23ase beta-sheet core" evidence="2">
    <location>
        <begin position="82"/>
        <end position="178"/>
    </location>
</feature>
<feature type="domain" description="Right handed beta helix" evidence="3">
    <location>
        <begin position="954"/>
        <end position="1047"/>
    </location>
</feature>
<proteinExistence type="predicted"/>
<dbReference type="SUPFAM" id="SSF51261">
    <property type="entry name" value="Duplicated hybrid motif"/>
    <property type="match status" value="1"/>
</dbReference>
<evidence type="ECO:0000313" key="4">
    <source>
        <dbReference type="EMBL" id="PIR89093.1"/>
    </source>
</evidence>
<dbReference type="InterPro" id="IPR050570">
    <property type="entry name" value="Cell_wall_metabolism_enzyme"/>
</dbReference>
<dbReference type="Pfam" id="PF13229">
    <property type="entry name" value="Beta_helix"/>
    <property type="match status" value="2"/>
</dbReference>
<feature type="region of interest" description="Disordered" evidence="1">
    <location>
        <begin position="1056"/>
        <end position="1084"/>
    </location>
</feature>
<accession>A0A2H0URV2</accession>
<dbReference type="GO" id="GO:0004222">
    <property type="term" value="F:metalloendopeptidase activity"/>
    <property type="evidence" value="ECO:0007669"/>
    <property type="project" value="TreeGrafter"/>
</dbReference>
<evidence type="ECO:0000313" key="5">
    <source>
        <dbReference type="Proteomes" id="UP000231157"/>
    </source>
</evidence>
<dbReference type="Proteomes" id="UP000231157">
    <property type="component" value="Unassembled WGS sequence"/>
</dbReference>
<dbReference type="Pfam" id="PF01551">
    <property type="entry name" value="Peptidase_M23"/>
    <property type="match status" value="1"/>
</dbReference>
<dbReference type="AlphaFoldDB" id="A0A2H0URV2"/>
<sequence>MEKTKLPIFFIIVFTLLNFTNLTKASGYLSKPLSISTEYSWFDHTSPKYGANPDQYINIMTRYDGQVFTDGSCIPYESCYDGHEGIDFVAQEGTPVFASESGNISIGYSNLGGRWTKIWHASQNQATYYGHLKEYVITSGYVSKGDLIAFSGKTGVVSGPHLHFGVYTAQSNGIPIDPYGWSGPSQDPWQYDLGYLWDDNTPPSWGEEHVSGNITQDTTWISGNTYVVDGSITVNAGVTLTINPNVVVKFAPSNGVISVYGTLNANGNGFQKIYFTSIKDDSVGGDTNHDGSATAPAPGDYEGIYFTDGSSGGFSNSVFRYGGKLNYWAQIPYGAMRIYGGDVSVSNTEFKSNIYGIYYYNNNTSGTLSIQNSQFDENGDYGFYANSPNGRTLIVEDSIFGNHNISAGKISEKINFINSGNHPMSGVSTVFHIMYGNAPVNQTWNPGIPFLIESYTIDQGRKVTINPGTIVKFSQDSSINVYGSLLALGEANNRVYLTSAKDDSVGGDTNHDGSITSPAAGDYYGMYFYEGSVSALQNTSIKYGGKFNYWSPIPYGVIRIYGGHLVIQQSEINSNNHGIYQVGDTTLYTESSMIQNNIGHGLYILNSTGIATTTILNNAFNNNENSDAYISGKTIFVNSGNTGDDSSKFIISGQISYDQVWNPGIPFVLSYVSIDQNKKLTINPGTIVKFNQSSAINVYGSLFALGEANNKVYFTSIKDDTVGGDTNGDGSATSPAPSDYQGIYFFDGSHGDINYANISYGGEYNYWSIHYGALRIANSEVSVNNSLFKKNSYGIYMSYSGSVSVNRSEFESNDCGACIYATPATVSFTNNEFNNQKTYDILLSGNINFINSGNTGINTKGILLSNFTPTENQILNPGVPYVVQYVLISSGKQIDIKPNTILKFDGNGAIITYGNLNIKGLQNGPVYLTSLKDDSLGGDTNGDKLGTSPREGDYQGIFFYSGATGMIENAVIKYGGKYIYGVSPPYGVIRVYDGTLTIRKSTITKNKYGIMQQGNNSHTTISLSSITDNLDYGFYSYRPNTVNADHNWWGSATGPYNPNSNPNGQGDRVSDDIQYTPWLTSNPN</sequence>
<name>A0A2H0URV2_9BACT</name>
<comment type="caution">
    <text evidence="4">The sequence shown here is derived from an EMBL/GenBank/DDBJ whole genome shotgun (WGS) entry which is preliminary data.</text>
</comment>
<dbReference type="InterPro" id="IPR012334">
    <property type="entry name" value="Pectin_lyas_fold"/>
</dbReference>
<dbReference type="PANTHER" id="PTHR21666">
    <property type="entry name" value="PEPTIDASE-RELATED"/>
    <property type="match status" value="1"/>
</dbReference>
<gene>
    <name evidence="4" type="ORF">COU07_02590</name>
</gene>
<dbReference type="Gene3D" id="2.70.70.10">
    <property type="entry name" value="Glucose Permease (Domain IIA)"/>
    <property type="match status" value="1"/>
</dbReference>
<dbReference type="Gene3D" id="2.160.20.10">
    <property type="entry name" value="Single-stranded right-handed beta-helix, Pectin lyase-like"/>
    <property type="match status" value="1"/>
</dbReference>
<organism evidence="4 5">
    <name type="scientific">Candidatus Harrisonbacteria bacterium CG10_big_fil_rev_8_21_14_0_10_40_38</name>
    <dbReference type="NCBI Taxonomy" id="1974583"/>
    <lineage>
        <taxon>Bacteria</taxon>
        <taxon>Candidatus Harrisoniibacteriota</taxon>
    </lineage>
</organism>
<dbReference type="InterPro" id="IPR039448">
    <property type="entry name" value="Beta_helix"/>
</dbReference>
<reference evidence="5" key="1">
    <citation type="submission" date="2017-09" db="EMBL/GenBank/DDBJ databases">
        <title>Depth-based differentiation of microbial function through sediment-hosted aquifers and enrichment of novel symbionts in the deep terrestrial subsurface.</title>
        <authorList>
            <person name="Probst A.J."/>
            <person name="Ladd B."/>
            <person name="Jarett J.K."/>
            <person name="Geller-Mcgrath D.E."/>
            <person name="Sieber C.M.K."/>
            <person name="Emerson J.B."/>
            <person name="Anantharaman K."/>
            <person name="Thomas B.C."/>
            <person name="Malmstrom R."/>
            <person name="Stieglmeier M."/>
            <person name="Klingl A."/>
            <person name="Woyke T."/>
            <person name="Ryan C.M."/>
            <person name="Banfield J.F."/>
        </authorList>
    </citation>
    <scope>NUCLEOTIDE SEQUENCE [LARGE SCALE GENOMIC DNA]</scope>
</reference>
<dbReference type="SUPFAM" id="SSF51126">
    <property type="entry name" value="Pectin lyase-like"/>
    <property type="match status" value="2"/>
</dbReference>
<dbReference type="SMART" id="SM00710">
    <property type="entry name" value="PbH1"/>
    <property type="match status" value="5"/>
</dbReference>
<dbReference type="EMBL" id="PFAZ01000007">
    <property type="protein sequence ID" value="PIR89093.1"/>
    <property type="molecule type" value="Genomic_DNA"/>
</dbReference>
<evidence type="ECO:0008006" key="6">
    <source>
        <dbReference type="Google" id="ProtNLM"/>
    </source>
</evidence>
<evidence type="ECO:0000259" key="2">
    <source>
        <dbReference type="Pfam" id="PF01551"/>
    </source>
</evidence>